<evidence type="ECO:0000313" key="10">
    <source>
        <dbReference type="EMBL" id="MBT1156844.1"/>
    </source>
</evidence>
<keyword evidence="7 9" id="KW-0472">Membrane</keyword>
<keyword evidence="5" id="KW-0029">Amino-acid transport</keyword>
<keyword evidence="6 9" id="KW-1133">Transmembrane helix</keyword>
<dbReference type="InterPro" id="IPR001851">
    <property type="entry name" value="ABC_transp_permease"/>
</dbReference>
<dbReference type="PANTHER" id="PTHR11795">
    <property type="entry name" value="BRANCHED-CHAIN AMINO ACID TRANSPORT SYSTEM PERMEASE PROTEIN LIVH"/>
    <property type="match status" value="1"/>
</dbReference>
<dbReference type="GO" id="GO:0006865">
    <property type="term" value="P:amino acid transport"/>
    <property type="evidence" value="ECO:0007669"/>
    <property type="project" value="UniProtKB-KW"/>
</dbReference>
<evidence type="ECO:0000256" key="7">
    <source>
        <dbReference type="ARBA" id="ARBA00023136"/>
    </source>
</evidence>
<keyword evidence="2" id="KW-0813">Transport</keyword>
<dbReference type="RefSeq" id="WP_214390631.1">
    <property type="nucleotide sequence ID" value="NZ_JAFLWW010000004.1"/>
</dbReference>
<accession>A0A9X1D6I5</accession>
<dbReference type="CDD" id="cd06582">
    <property type="entry name" value="TM_PBP1_LivH_like"/>
    <property type="match status" value="1"/>
</dbReference>
<dbReference type="GO" id="GO:0022857">
    <property type="term" value="F:transmembrane transporter activity"/>
    <property type="evidence" value="ECO:0007669"/>
    <property type="project" value="InterPro"/>
</dbReference>
<feature type="transmembrane region" description="Helical" evidence="9">
    <location>
        <begin position="95"/>
        <end position="114"/>
    </location>
</feature>
<evidence type="ECO:0000313" key="11">
    <source>
        <dbReference type="Proteomes" id="UP001138921"/>
    </source>
</evidence>
<gene>
    <name evidence="10" type="ORF">J1C56_14690</name>
</gene>
<organism evidence="10 11">
    <name type="scientific">Aminobacter anthyllidis</name>
    <dbReference type="NCBI Taxonomy" id="1035067"/>
    <lineage>
        <taxon>Bacteria</taxon>
        <taxon>Pseudomonadati</taxon>
        <taxon>Pseudomonadota</taxon>
        <taxon>Alphaproteobacteria</taxon>
        <taxon>Hyphomicrobiales</taxon>
        <taxon>Phyllobacteriaceae</taxon>
        <taxon>Aminobacter</taxon>
    </lineage>
</organism>
<feature type="transmembrane region" description="Helical" evidence="9">
    <location>
        <begin position="250"/>
        <end position="275"/>
    </location>
</feature>
<sequence length="288" mass="29789">MDLLVVLSFEALKAVASLALISVGLAIIFGMMRVINLAHGEFLMLGGYAAIVATKAGINIWIATLLVSPLVVGVIGVVIERTIIRFLYGRPRDTMLATWGLSLLLVGLATTIFGNTTEGISAPAGSLQIGDYRIAAYSLIIIVIAIAVFAAIWAVFRFTRYGLIARSTMQNADMAAALGVNPSRVYAVTFGVGAGLAGLAGGVMAPITGIVPTIGAAYVAKAFITVIGGGPAILAGTVSASVMFGAIDQIITYLSTPVIGEVALLAAAVVLLRFMPQGITGRFFRRAA</sequence>
<evidence type="ECO:0000256" key="1">
    <source>
        <dbReference type="ARBA" id="ARBA00004651"/>
    </source>
</evidence>
<dbReference type="AlphaFoldDB" id="A0A9X1D6I5"/>
<evidence type="ECO:0000256" key="2">
    <source>
        <dbReference type="ARBA" id="ARBA00022448"/>
    </source>
</evidence>
<comment type="similarity">
    <text evidence="8">Belongs to the binding-protein-dependent transport system permease family. LivHM subfamily.</text>
</comment>
<feature type="transmembrane region" description="Helical" evidence="9">
    <location>
        <begin position="134"/>
        <end position="156"/>
    </location>
</feature>
<dbReference type="Proteomes" id="UP001138921">
    <property type="component" value="Unassembled WGS sequence"/>
</dbReference>
<feature type="transmembrane region" description="Helical" evidence="9">
    <location>
        <begin position="222"/>
        <end position="244"/>
    </location>
</feature>
<reference evidence="10" key="2">
    <citation type="submission" date="2021-03" db="EMBL/GenBank/DDBJ databases">
        <authorList>
            <person name="Artuso I."/>
            <person name="Turrini P."/>
            <person name="Pirolo M."/>
            <person name="Lugli G.A."/>
            <person name="Ventura M."/>
            <person name="Visca P."/>
        </authorList>
    </citation>
    <scope>NUCLEOTIDE SEQUENCE</scope>
    <source>
        <strain evidence="10">LMG 26462</strain>
    </source>
</reference>
<comment type="subcellular location">
    <subcellularLocation>
        <location evidence="1">Cell membrane</location>
        <topology evidence="1">Multi-pass membrane protein</topology>
    </subcellularLocation>
</comment>
<dbReference type="GO" id="GO:0005886">
    <property type="term" value="C:plasma membrane"/>
    <property type="evidence" value="ECO:0007669"/>
    <property type="project" value="UniProtKB-SubCell"/>
</dbReference>
<evidence type="ECO:0000256" key="9">
    <source>
        <dbReference type="SAM" id="Phobius"/>
    </source>
</evidence>
<keyword evidence="4 9" id="KW-0812">Transmembrane</keyword>
<dbReference type="EMBL" id="JAFLWW010000004">
    <property type="protein sequence ID" value="MBT1156844.1"/>
    <property type="molecule type" value="Genomic_DNA"/>
</dbReference>
<comment type="caution">
    <text evidence="10">The sequence shown here is derived from an EMBL/GenBank/DDBJ whole genome shotgun (WGS) entry which is preliminary data.</text>
</comment>
<evidence type="ECO:0000256" key="4">
    <source>
        <dbReference type="ARBA" id="ARBA00022692"/>
    </source>
</evidence>
<dbReference type="PANTHER" id="PTHR11795:SF447">
    <property type="entry name" value="ABC TRANSPORTER PERMEASE PROTEIN"/>
    <property type="match status" value="1"/>
</dbReference>
<dbReference type="InterPro" id="IPR052157">
    <property type="entry name" value="BCAA_transport_permease"/>
</dbReference>
<dbReference type="Pfam" id="PF02653">
    <property type="entry name" value="BPD_transp_2"/>
    <property type="match status" value="1"/>
</dbReference>
<evidence type="ECO:0000256" key="6">
    <source>
        <dbReference type="ARBA" id="ARBA00022989"/>
    </source>
</evidence>
<evidence type="ECO:0000256" key="3">
    <source>
        <dbReference type="ARBA" id="ARBA00022475"/>
    </source>
</evidence>
<keyword evidence="3" id="KW-1003">Cell membrane</keyword>
<evidence type="ECO:0000256" key="8">
    <source>
        <dbReference type="ARBA" id="ARBA00037998"/>
    </source>
</evidence>
<evidence type="ECO:0000256" key="5">
    <source>
        <dbReference type="ARBA" id="ARBA00022970"/>
    </source>
</evidence>
<reference evidence="10" key="1">
    <citation type="journal article" date="2021" name="Microorganisms">
        <title>Phylogenomic Reconstruction and Metabolic Potential of the Genus Aminobacter.</title>
        <authorList>
            <person name="Artuso I."/>
            <person name="Turrini P."/>
            <person name="Pirolo M."/>
            <person name="Lugli G.A."/>
            <person name="Ventura M."/>
            <person name="Visca P."/>
        </authorList>
    </citation>
    <scope>NUCLEOTIDE SEQUENCE</scope>
    <source>
        <strain evidence="10">LMG 26462</strain>
    </source>
</reference>
<protein>
    <submittedName>
        <fullName evidence="10">Branched-chain amino acid ABC transporter permease</fullName>
    </submittedName>
</protein>
<feature type="transmembrane region" description="Helical" evidence="9">
    <location>
        <begin position="12"/>
        <end position="30"/>
    </location>
</feature>
<keyword evidence="11" id="KW-1185">Reference proteome</keyword>
<proteinExistence type="inferred from homology"/>
<name>A0A9X1D6I5_9HYPH</name>